<feature type="transmembrane region" description="Helical" evidence="10">
    <location>
        <begin position="523"/>
        <end position="544"/>
    </location>
</feature>
<feature type="transmembrane region" description="Helical" evidence="10">
    <location>
        <begin position="51"/>
        <end position="68"/>
    </location>
</feature>
<protein>
    <recommendedName>
        <fullName evidence="2">chitin synthase</fullName>
        <ecNumber evidence="2">2.4.1.16</ecNumber>
    </recommendedName>
</protein>
<keyword evidence="6 10" id="KW-0812">Transmembrane</keyword>
<evidence type="ECO:0000256" key="8">
    <source>
        <dbReference type="ARBA" id="ARBA00023136"/>
    </source>
</evidence>
<evidence type="ECO:0000256" key="2">
    <source>
        <dbReference type="ARBA" id="ARBA00012543"/>
    </source>
</evidence>
<evidence type="ECO:0000256" key="6">
    <source>
        <dbReference type="ARBA" id="ARBA00022692"/>
    </source>
</evidence>
<evidence type="ECO:0000256" key="10">
    <source>
        <dbReference type="SAM" id="Phobius"/>
    </source>
</evidence>
<keyword evidence="3" id="KW-1003">Cell membrane</keyword>
<proteinExistence type="predicted"/>
<dbReference type="Proteomes" id="UP000800082">
    <property type="component" value="Unassembled WGS sequence"/>
</dbReference>
<dbReference type="GO" id="GO:0004100">
    <property type="term" value="F:chitin synthase activity"/>
    <property type="evidence" value="ECO:0007669"/>
    <property type="project" value="UniProtKB-EC"/>
</dbReference>
<evidence type="ECO:0000313" key="12">
    <source>
        <dbReference type="Proteomes" id="UP000800082"/>
    </source>
</evidence>
<evidence type="ECO:0000256" key="9">
    <source>
        <dbReference type="ARBA" id="ARBA00023180"/>
    </source>
</evidence>
<keyword evidence="12" id="KW-1185">Reference proteome</keyword>
<dbReference type="InterPro" id="IPR004835">
    <property type="entry name" value="Chitin_synth"/>
</dbReference>
<evidence type="ECO:0000256" key="1">
    <source>
        <dbReference type="ARBA" id="ARBA00004651"/>
    </source>
</evidence>
<keyword evidence="8 10" id="KW-0472">Membrane</keyword>
<dbReference type="GeneID" id="54351143"/>
<keyword evidence="5 11" id="KW-0808">Transferase</keyword>
<dbReference type="AlphaFoldDB" id="A0A6A5RDZ2"/>
<dbReference type="SUPFAM" id="SSF53448">
    <property type="entry name" value="Nucleotide-diphospho-sugar transferases"/>
    <property type="match status" value="1"/>
</dbReference>
<comment type="subcellular location">
    <subcellularLocation>
        <location evidence="1">Cell membrane</location>
        <topology evidence="1">Multi-pass membrane protein</topology>
    </subcellularLocation>
</comment>
<dbReference type="InterPro" id="IPR029044">
    <property type="entry name" value="Nucleotide-diphossugar_trans"/>
</dbReference>
<organism evidence="11 12">
    <name type="scientific">Didymella exigua CBS 183.55</name>
    <dbReference type="NCBI Taxonomy" id="1150837"/>
    <lineage>
        <taxon>Eukaryota</taxon>
        <taxon>Fungi</taxon>
        <taxon>Dikarya</taxon>
        <taxon>Ascomycota</taxon>
        <taxon>Pezizomycotina</taxon>
        <taxon>Dothideomycetes</taxon>
        <taxon>Pleosporomycetidae</taxon>
        <taxon>Pleosporales</taxon>
        <taxon>Pleosporineae</taxon>
        <taxon>Didymellaceae</taxon>
        <taxon>Didymella</taxon>
    </lineage>
</organism>
<dbReference type="GO" id="GO:0005886">
    <property type="term" value="C:plasma membrane"/>
    <property type="evidence" value="ECO:0007669"/>
    <property type="project" value="UniProtKB-SubCell"/>
</dbReference>
<dbReference type="GO" id="GO:0006031">
    <property type="term" value="P:chitin biosynthetic process"/>
    <property type="evidence" value="ECO:0007669"/>
    <property type="project" value="TreeGrafter"/>
</dbReference>
<dbReference type="OrthoDB" id="370884at2759"/>
<evidence type="ECO:0000256" key="3">
    <source>
        <dbReference type="ARBA" id="ARBA00022475"/>
    </source>
</evidence>
<dbReference type="EMBL" id="ML978982">
    <property type="protein sequence ID" value="KAF1925619.1"/>
    <property type="molecule type" value="Genomic_DNA"/>
</dbReference>
<sequence length="568" mass="65211">MDMPLGASVTSYEALQAKSRRRKLSLSLQGSAKASEHLPSINCKRHQLQKYVFLSLFLLANFAIIIMSTRISKYYWVIVPIIMFRPFVDVLEITFLIFFYLTRRAYPVEPKVPDTPENLAYLLACYNETGAELEVSLNSLVEQRKLETHSKAIVIVCDGRCNGRGMKKTTAEQLSEDIIETPTSTIIQDAYTAWDGRPMDVELLCGMFKGLKVLCIVKKENRGKRDSLILVRSFLLKFNQRDSNLSRGIFSSQLFEHMSNFFLNASINSVEYVVGMDADTRFDQDCVFNLVQTVREGEQIIGVCGQIAADPTTSSPFSIPYLYQNVEYKVGQHRRRLRQNLMTRKVTCLPGCCQLLRVIDETCGDRILGQFGYHPKEEDGLFRTIQSMMSEDRDHVCLILREYPDVQTRQCLAARAYTSVPHSLSVFLSQRRRWTLGPMVSDTLLATRKSTGVTERLAAVSSILNWTITIAMFFSPLVRERLDHRTRYMAFFLATFRNIWDYSVVLSSSRTRLEFAQNLMGSFLTYNVSRFVGAVVHVYTLYYLDDFRWGLMRAKIVAKVRRQSIVRT</sequence>
<dbReference type="GO" id="GO:0030428">
    <property type="term" value="C:cell septum"/>
    <property type="evidence" value="ECO:0007669"/>
    <property type="project" value="TreeGrafter"/>
</dbReference>
<evidence type="ECO:0000256" key="7">
    <source>
        <dbReference type="ARBA" id="ARBA00022989"/>
    </source>
</evidence>
<reference evidence="11" key="1">
    <citation type="journal article" date="2020" name="Stud. Mycol.">
        <title>101 Dothideomycetes genomes: a test case for predicting lifestyles and emergence of pathogens.</title>
        <authorList>
            <person name="Haridas S."/>
            <person name="Albert R."/>
            <person name="Binder M."/>
            <person name="Bloem J."/>
            <person name="Labutti K."/>
            <person name="Salamov A."/>
            <person name="Andreopoulos B."/>
            <person name="Baker S."/>
            <person name="Barry K."/>
            <person name="Bills G."/>
            <person name="Bluhm B."/>
            <person name="Cannon C."/>
            <person name="Castanera R."/>
            <person name="Culley D."/>
            <person name="Daum C."/>
            <person name="Ezra D."/>
            <person name="Gonzalez J."/>
            <person name="Henrissat B."/>
            <person name="Kuo A."/>
            <person name="Liang C."/>
            <person name="Lipzen A."/>
            <person name="Lutzoni F."/>
            <person name="Magnuson J."/>
            <person name="Mondo S."/>
            <person name="Nolan M."/>
            <person name="Ohm R."/>
            <person name="Pangilinan J."/>
            <person name="Park H.-J."/>
            <person name="Ramirez L."/>
            <person name="Alfaro M."/>
            <person name="Sun H."/>
            <person name="Tritt A."/>
            <person name="Yoshinaga Y."/>
            <person name="Zwiers L.-H."/>
            <person name="Turgeon B."/>
            <person name="Goodwin S."/>
            <person name="Spatafora J."/>
            <person name="Crous P."/>
            <person name="Grigoriev I."/>
        </authorList>
    </citation>
    <scope>NUCLEOTIDE SEQUENCE</scope>
    <source>
        <strain evidence="11">CBS 183.55</strain>
    </source>
</reference>
<evidence type="ECO:0000256" key="4">
    <source>
        <dbReference type="ARBA" id="ARBA00022676"/>
    </source>
</evidence>
<feature type="transmembrane region" description="Helical" evidence="10">
    <location>
        <begin position="74"/>
        <end position="101"/>
    </location>
</feature>
<name>A0A6A5RDZ2_9PLEO</name>
<dbReference type="RefSeq" id="XP_033445871.1">
    <property type="nucleotide sequence ID" value="XM_033593475.1"/>
</dbReference>
<dbReference type="PANTHER" id="PTHR22914">
    <property type="entry name" value="CHITIN SYNTHASE"/>
    <property type="match status" value="1"/>
</dbReference>
<dbReference type="GO" id="GO:0031505">
    <property type="term" value="P:fungal-type cell wall organization"/>
    <property type="evidence" value="ECO:0007669"/>
    <property type="project" value="TreeGrafter"/>
</dbReference>
<gene>
    <name evidence="11" type="ORF">M421DRAFT_423457</name>
</gene>
<dbReference type="Pfam" id="PF03142">
    <property type="entry name" value="Chitin_synth_2"/>
    <property type="match status" value="1"/>
</dbReference>
<dbReference type="Gene3D" id="3.90.550.10">
    <property type="entry name" value="Spore Coat Polysaccharide Biosynthesis Protein SpsA, Chain A"/>
    <property type="match status" value="1"/>
</dbReference>
<evidence type="ECO:0000256" key="5">
    <source>
        <dbReference type="ARBA" id="ARBA00022679"/>
    </source>
</evidence>
<keyword evidence="9" id="KW-0325">Glycoprotein</keyword>
<keyword evidence="7 10" id="KW-1133">Transmembrane helix</keyword>
<keyword evidence="4" id="KW-0328">Glycosyltransferase</keyword>
<dbReference type="PANTHER" id="PTHR22914:SF13">
    <property type="entry name" value="CHITIN SYNTHASE"/>
    <property type="match status" value="1"/>
</dbReference>
<evidence type="ECO:0000313" key="11">
    <source>
        <dbReference type="EMBL" id="KAF1925619.1"/>
    </source>
</evidence>
<dbReference type="EC" id="2.4.1.16" evidence="2"/>
<feature type="transmembrane region" description="Helical" evidence="10">
    <location>
        <begin position="457"/>
        <end position="478"/>
    </location>
</feature>
<accession>A0A6A5RDZ2</accession>